<feature type="region of interest" description="Disordered" evidence="8">
    <location>
        <begin position="440"/>
        <end position="566"/>
    </location>
</feature>
<dbReference type="Pfam" id="PF00498">
    <property type="entry name" value="FHA"/>
    <property type="match status" value="1"/>
</dbReference>
<feature type="compositionally biased region" description="Polar residues" evidence="8">
    <location>
        <begin position="496"/>
        <end position="532"/>
    </location>
</feature>
<dbReference type="Gene3D" id="1.10.10.10">
    <property type="entry name" value="Winged helix-like DNA-binding domain superfamily/Winged helix DNA-binding domain"/>
    <property type="match status" value="1"/>
</dbReference>
<dbReference type="PROSITE" id="PS00658">
    <property type="entry name" value="FORK_HEAD_2"/>
    <property type="match status" value="1"/>
</dbReference>
<dbReference type="GO" id="GO:0000978">
    <property type="term" value="F:RNA polymerase II cis-regulatory region sequence-specific DNA binding"/>
    <property type="evidence" value="ECO:0007669"/>
    <property type="project" value="TreeGrafter"/>
</dbReference>
<feature type="DNA-binding region" description="Fork-head" evidence="7">
    <location>
        <begin position="355"/>
        <end position="451"/>
    </location>
</feature>
<sequence>MTDNNNFHLPRVMHKQEQELDQNNHSEQPNPQIVLHYQTVGDEQIVEDHLIEEEHYEEEIDDGNIISEVIETDGSGQTVTLTTVSSDNSGPPSTIIHKPAIKKYLTPSTGGQREISSSSTIRNPKSSSSTVFNNNNNTINKSSSSTNHQYQSFIGRLVSKDNILLISQNVIEIGRNSSKSAVDFHVGKNSFVSRKHLILHYDGHDFNLVCASKNGVFIDDQFIRKSNEPTRLPSSCTLRFPSTNIRIQFENLVDQNNRKHDGPGGKSTSVENTNTVYRPLKISIPEQEGALKNIKSPFPSPTGTMSAANSCPTSPRHNNYHDFYSQHNNGHSSHNFNDMEFTAPSTSGTGSEMEKPPYSYAQLIVQSITAAPDKQLTLSGIYSYISKNYPYYRTGANKGWQNSIRHNLSLNRYFIKVPRSQDEPGKGSFWRIDPHSENKLIDQSYRKRRQRGTQGFRTPFGMPRSAPVSPSLMENSPDNSQDNSPQELNDVVLQSAPGSPRSNNYSSGNNQASFNSQYGSSFVSPQNSNNNSIKRERDSGELYGEDSYDYSDEDEYEPAKQRMKNA</sequence>
<evidence type="ECO:0000259" key="9">
    <source>
        <dbReference type="PROSITE" id="PS50006"/>
    </source>
</evidence>
<proteinExistence type="predicted"/>
<evidence type="ECO:0000313" key="12">
    <source>
        <dbReference type="Proteomes" id="UP000183832"/>
    </source>
</evidence>
<evidence type="ECO:0000256" key="4">
    <source>
        <dbReference type="ARBA" id="ARBA00023125"/>
    </source>
</evidence>
<keyword evidence="5" id="KW-0804">Transcription</keyword>
<feature type="compositionally biased region" description="Acidic residues" evidence="8">
    <location>
        <begin position="543"/>
        <end position="556"/>
    </location>
</feature>
<organism evidence="11 12">
    <name type="scientific">Clunio marinus</name>
    <dbReference type="NCBI Taxonomy" id="568069"/>
    <lineage>
        <taxon>Eukaryota</taxon>
        <taxon>Metazoa</taxon>
        <taxon>Ecdysozoa</taxon>
        <taxon>Arthropoda</taxon>
        <taxon>Hexapoda</taxon>
        <taxon>Insecta</taxon>
        <taxon>Pterygota</taxon>
        <taxon>Neoptera</taxon>
        <taxon>Endopterygota</taxon>
        <taxon>Diptera</taxon>
        <taxon>Nematocera</taxon>
        <taxon>Chironomoidea</taxon>
        <taxon>Chironomidae</taxon>
        <taxon>Clunio</taxon>
    </lineage>
</organism>
<dbReference type="Pfam" id="PF00250">
    <property type="entry name" value="Forkhead"/>
    <property type="match status" value="1"/>
</dbReference>
<dbReference type="SUPFAM" id="SSF46785">
    <property type="entry name" value="Winged helix' DNA-binding domain"/>
    <property type="match status" value="1"/>
</dbReference>
<dbReference type="EMBL" id="CVRI01000020">
    <property type="protein sequence ID" value="CRK91292.1"/>
    <property type="molecule type" value="Genomic_DNA"/>
</dbReference>
<dbReference type="Gene3D" id="2.60.200.20">
    <property type="match status" value="1"/>
</dbReference>
<dbReference type="InterPro" id="IPR036388">
    <property type="entry name" value="WH-like_DNA-bd_sf"/>
</dbReference>
<evidence type="ECO:0000313" key="11">
    <source>
        <dbReference type="EMBL" id="CRK91292.1"/>
    </source>
</evidence>
<reference evidence="11 12" key="1">
    <citation type="submission" date="2015-04" db="EMBL/GenBank/DDBJ databases">
        <authorList>
            <person name="Syromyatnikov M.Y."/>
            <person name="Popov V.N."/>
        </authorList>
    </citation>
    <scope>NUCLEOTIDE SEQUENCE [LARGE SCALE GENOMIC DNA]</scope>
</reference>
<keyword evidence="6 7" id="KW-0539">Nucleus</keyword>
<evidence type="ECO:0000256" key="6">
    <source>
        <dbReference type="ARBA" id="ARBA00023242"/>
    </source>
</evidence>
<keyword evidence="4 7" id="KW-0238">DNA-binding</keyword>
<evidence type="ECO:0000256" key="8">
    <source>
        <dbReference type="SAM" id="MobiDB-lite"/>
    </source>
</evidence>
<keyword evidence="3" id="KW-0805">Transcription regulation</keyword>
<dbReference type="PANTHER" id="PTHR45881">
    <property type="entry name" value="CHECKPOINT SUPPRESSOR 1-LIKE, ISOFORM A-RELATED"/>
    <property type="match status" value="1"/>
</dbReference>
<dbReference type="FunFam" id="1.10.10.10:FF:000030">
    <property type="entry name" value="Forkhead box protein K2"/>
    <property type="match status" value="1"/>
</dbReference>
<feature type="region of interest" description="Disordered" evidence="8">
    <location>
        <begin position="106"/>
        <end position="146"/>
    </location>
</feature>
<feature type="domain" description="Fork-head" evidence="10">
    <location>
        <begin position="355"/>
        <end position="451"/>
    </location>
</feature>
<comment type="subcellular location">
    <subcellularLocation>
        <location evidence="1 7">Nucleus</location>
    </subcellularLocation>
</comment>
<keyword evidence="12" id="KW-1185">Reference proteome</keyword>
<dbReference type="InterPro" id="IPR030456">
    <property type="entry name" value="TF_fork_head_CS_2"/>
</dbReference>
<dbReference type="InterPro" id="IPR001766">
    <property type="entry name" value="Fork_head_dom"/>
</dbReference>
<feature type="compositionally biased region" description="Polar residues" evidence="8">
    <location>
        <begin position="472"/>
        <end position="487"/>
    </location>
</feature>
<dbReference type="InterPro" id="IPR008984">
    <property type="entry name" value="SMAD_FHA_dom_sf"/>
</dbReference>
<dbReference type="PROSITE" id="PS50039">
    <property type="entry name" value="FORK_HEAD_3"/>
    <property type="match status" value="1"/>
</dbReference>
<feature type="compositionally biased region" description="Polar residues" evidence="8">
    <location>
        <begin position="106"/>
        <end position="125"/>
    </location>
</feature>
<name>A0A1J1HVB5_9DIPT</name>
<accession>A0A1J1HVB5</accession>
<dbReference type="PANTHER" id="PTHR45881:SF7">
    <property type="entry name" value="CHECKPOINT SUPPRESSOR 1-LIKE, ISOFORM A-RELATED"/>
    <property type="match status" value="1"/>
</dbReference>
<dbReference type="InterPro" id="IPR036390">
    <property type="entry name" value="WH_DNA-bd_sf"/>
</dbReference>
<gene>
    <name evidence="11" type="ORF">CLUMA_CG004970</name>
</gene>
<dbReference type="OrthoDB" id="691130at2759"/>
<dbReference type="SUPFAM" id="SSF49879">
    <property type="entry name" value="SMAD/FHA domain"/>
    <property type="match status" value="1"/>
</dbReference>
<protein>
    <submittedName>
        <fullName evidence="11">CLUMA_CG004970, isoform A</fullName>
    </submittedName>
</protein>
<evidence type="ECO:0000259" key="10">
    <source>
        <dbReference type="PROSITE" id="PS50039"/>
    </source>
</evidence>
<dbReference type="STRING" id="568069.A0A1J1HVB5"/>
<evidence type="ECO:0000256" key="5">
    <source>
        <dbReference type="ARBA" id="ARBA00023163"/>
    </source>
</evidence>
<feature type="domain" description="FHA" evidence="9">
    <location>
        <begin position="171"/>
        <end position="223"/>
    </location>
</feature>
<dbReference type="AlphaFoldDB" id="A0A1J1HVB5"/>
<evidence type="ECO:0000256" key="2">
    <source>
        <dbReference type="ARBA" id="ARBA00022473"/>
    </source>
</evidence>
<dbReference type="PROSITE" id="PS50006">
    <property type="entry name" value="FHA_DOMAIN"/>
    <property type="match status" value="1"/>
</dbReference>
<dbReference type="InterPro" id="IPR000253">
    <property type="entry name" value="FHA_dom"/>
</dbReference>
<evidence type="ECO:0000256" key="3">
    <source>
        <dbReference type="ARBA" id="ARBA00023015"/>
    </source>
</evidence>
<feature type="compositionally biased region" description="Low complexity" evidence="8">
    <location>
        <begin position="126"/>
        <end position="146"/>
    </location>
</feature>
<evidence type="ECO:0000256" key="1">
    <source>
        <dbReference type="ARBA" id="ARBA00004123"/>
    </source>
</evidence>
<dbReference type="Proteomes" id="UP000183832">
    <property type="component" value="Unassembled WGS sequence"/>
</dbReference>
<evidence type="ECO:0000256" key="7">
    <source>
        <dbReference type="PROSITE-ProRule" id="PRU00089"/>
    </source>
</evidence>
<dbReference type="GO" id="GO:0000981">
    <property type="term" value="F:DNA-binding transcription factor activity, RNA polymerase II-specific"/>
    <property type="evidence" value="ECO:0007669"/>
    <property type="project" value="TreeGrafter"/>
</dbReference>
<dbReference type="GO" id="GO:0045893">
    <property type="term" value="P:positive regulation of DNA-templated transcription"/>
    <property type="evidence" value="ECO:0007669"/>
    <property type="project" value="UniProtKB-ARBA"/>
</dbReference>
<keyword evidence="2" id="KW-0217">Developmental protein</keyword>
<dbReference type="CDD" id="cd20026">
    <property type="entry name" value="FH_FOXK"/>
    <property type="match status" value="1"/>
</dbReference>
<dbReference type="GO" id="GO:0005634">
    <property type="term" value="C:nucleus"/>
    <property type="evidence" value="ECO:0007669"/>
    <property type="project" value="UniProtKB-SubCell"/>
</dbReference>
<dbReference type="SMART" id="SM00339">
    <property type="entry name" value="FH"/>
    <property type="match status" value="1"/>
</dbReference>
<dbReference type="SMART" id="SM00240">
    <property type="entry name" value="FHA"/>
    <property type="match status" value="1"/>
</dbReference>
<dbReference type="PRINTS" id="PR00053">
    <property type="entry name" value="FORKHEAD"/>
</dbReference>